<evidence type="ECO:0000313" key="2">
    <source>
        <dbReference type="Proteomes" id="UP000298327"/>
    </source>
</evidence>
<dbReference type="Proteomes" id="UP000298327">
    <property type="component" value="Unassembled WGS sequence"/>
</dbReference>
<name>A0A4Y9YS43_9AGAM</name>
<dbReference type="AlphaFoldDB" id="A0A4Y9YS43"/>
<evidence type="ECO:0000313" key="1">
    <source>
        <dbReference type="EMBL" id="TFY65002.1"/>
    </source>
</evidence>
<sequence length="283" mass="30528">MPASASHLYHGHSAGSLYIRCRCPKSMTWRSLPGAYVCLQDRAPTGELQIAEGTSIKRLGGGGSPLSRLPSLRLTPSSPRQCHRLWAVSAVALCGICLRLRLFARAAAASLALPAELTLRRRQRQRRPPTNTSVCRVAARGFRDASRACSRFLDPAAAAADGRSIPRIVPGLGSGLGGPRIATGSRGHLAQALLVPMRVALIARCWSAPDSTLRLERWAWSTAYAPLFVLCSASTRAQWSVGAALCLPSQGLDAARQAANQRRAWKILADLLDRRRMTLHAGR</sequence>
<comment type="caution">
    <text evidence="1">The sequence shown here is derived from an EMBL/GenBank/DDBJ whole genome shotgun (WGS) entry which is preliminary data.</text>
</comment>
<gene>
    <name evidence="1" type="ORF">EVG20_g5755</name>
</gene>
<keyword evidence="2" id="KW-1185">Reference proteome</keyword>
<protein>
    <submittedName>
        <fullName evidence="1">Uncharacterized protein</fullName>
    </submittedName>
</protein>
<organism evidence="1 2">
    <name type="scientific">Dentipellis fragilis</name>
    <dbReference type="NCBI Taxonomy" id="205917"/>
    <lineage>
        <taxon>Eukaryota</taxon>
        <taxon>Fungi</taxon>
        <taxon>Dikarya</taxon>
        <taxon>Basidiomycota</taxon>
        <taxon>Agaricomycotina</taxon>
        <taxon>Agaricomycetes</taxon>
        <taxon>Russulales</taxon>
        <taxon>Hericiaceae</taxon>
        <taxon>Dentipellis</taxon>
    </lineage>
</organism>
<accession>A0A4Y9YS43</accession>
<reference evidence="1 2" key="1">
    <citation type="submission" date="2019-02" db="EMBL/GenBank/DDBJ databases">
        <title>Genome sequencing of the rare red list fungi Dentipellis fragilis.</title>
        <authorList>
            <person name="Buettner E."/>
            <person name="Kellner H."/>
        </authorList>
    </citation>
    <scope>NUCLEOTIDE SEQUENCE [LARGE SCALE GENOMIC DNA]</scope>
    <source>
        <strain evidence="1 2">DSM 105465</strain>
    </source>
</reference>
<proteinExistence type="predicted"/>
<dbReference type="EMBL" id="SEOQ01000353">
    <property type="protein sequence ID" value="TFY65002.1"/>
    <property type="molecule type" value="Genomic_DNA"/>
</dbReference>